<protein>
    <submittedName>
        <fullName evidence="1">Uncharacterized protein</fullName>
    </submittedName>
</protein>
<accession>A0AAU8ALV1</accession>
<name>A0AAU8ALV1_9RHOB</name>
<sequence>MTPRDYEIGAFEMHASSPRNVPEIFILSKQVGAARCPFKGFAATIRIPAPLTPGHSAGRGSSSLVPPALHPITTIH</sequence>
<dbReference type="AlphaFoldDB" id="A0AAU8ALV1"/>
<evidence type="ECO:0000313" key="1">
    <source>
        <dbReference type="EMBL" id="XCC95940.1"/>
    </source>
</evidence>
<organism evidence="1">
    <name type="scientific">Alloyangia sp. H15</name>
    <dbReference type="NCBI Taxonomy" id="3029062"/>
    <lineage>
        <taxon>Bacteria</taxon>
        <taxon>Pseudomonadati</taxon>
        <taxon>Pseudomonadota</taxon>
        <taxon>Alphaproteobacteria</taxon>
        <taxon>Rhodobacterales</taxon>
        <taxon>Roseobacteraceae</taxon>
        <taxon>Alloyangia</taxon>
    </lineage>
</organism>
<dbReference type="RefSeq" id="WP_353474807.1">
    <property type="nucleotide sequence ID" value="NZ_CP123385.1"/>
</dbReference>
<gene>
    <name evidence="1" type="ORF">PVT71_14655</name>
</gene>
<reference evidence="1" key="1">
    <citation type="submission" date="2023-02" db="EMBL/GenBank/DDBJ databases">
        <title>Description and genomic characterization of Salipiger bruguierae sp. nov., isolated from the sediment of mangrove plant Bruguiera sexangula.</title>
        <authorList>
            <person name="Long M."/>
        </authorList>
    </citation>
    <scope>NUCLEOTIDE SEQUENCE</scope>
    <source>
        <strain evidence="1">H15</strain>
    </source>
</reference>
<dbReference type="EMBL" id="CP123385">
    <property type="protein sequence ID" value="XCC95940.1"/>
    <property type="molecule type" value="Genomic_DNA"/>
</dbReference>
<proteinExistence type="predicted"/>